<feature type="transmembrane region" description="Helical" evidence="5">
    <location>
        <begin position="255"/>
        <end position="275"/>
    </location>
</feature>
<evidence type="ECO:0000256" key="4">
    <source>
        <dbReference type="ARBA" id="ARBA00023136"/>
    </source>
</evidence>
<accession>A0A815PA04</accession>
<keyword evidence="2 5" id="KW-0812">Transmembrane</keyword>
<keyword evidence="3 5" id="KW-1133">Transmembrane helix</keyword>
<evidence type="ECO:0000313" key="7">
    <source>
        <dbReference type="EMBL" id="CAF1446328.1"/>
    </source>
</evidence>
<reference evidence="7" key="1">
    <citation type="submission" date="2021-02" db="EMBL/GenBank/DDBJ databases">
        <authorList>
            <person name="Nowell W R."/>
        </authorList>
    </citation>
    <scope>NUCLEOTIDE SEQUENCE</scope>
</reference>
<keyword evidence="4 5" id="KW-0472">Membrane</keyword>
<comment type="caution">
    <text evidence="7">The sequence shown here is derived from an EMBL/GenBank/DDBJ whole genome shotgun (WGS) entry which is preliminary data.</text>
</comment>
<dbReference type="AlphaFoldDB" id="A0A815PA04"/>
<protein>
    <recommendedName>
        <fullName evidence="6">G-protein coupled receptors family 1 profile domain-containing protein</fullName>
    </recommendedName>
</protein>
<dbReference type="InterPro" id="IPR017452">
    <property type="entry name" value="GPCR_Rhodpsn_7TM"/>
</dbReference>
<evidence type="ECO:0000256" key="5">
    <source>
        <dbReference type="SAM" id="Phobius"/>
    </source>
</evidence>
<feature type="transmembrane region" description="Helical" evidence="5">
    <location>
        <begin position="51"/>
        <end position="73"/>
    </location>
</feature>
<dbReference type="Gene3D" id="1.20.1070.10">
    <property type="entry name" value="Rhodopsin 7-helix transmembrane proteins"/>
    <property type="match status" value="1"/>
</dbReference>
<dbReference type="GO" id="GO:0016020">
    <property type="term" value="C:membrane"/>
    <property type="evidence" value="ECO:0007669"/>
    <property type="project" value="UniProtKB-SubCell"/>
</dbReference>
<gene>
    <name evidence="8" type="ORF">EDS130_LOCUS41758</name>
    <name evidence="7" type="ORF">XAT740_LOCUS36611</name>
</gene>
<feature type="transmembrane region" description="Helical" evidence="5">
    <location>
        <begin position="177"/>
        <end position="200"/>
    </location>
</feature>
<sequence>MLVNSFTNYTIGWSSTVLSQNYTLLSIVLFGIFLHSFLWSQLFYHKIKYDLSFIFPVGYISTDVFLLCAYLVQYSIRSRATTPTSYISCYFEAYFIIYFNTLESFYLTALNACRYWQIVRNQNIYNRHPHFILFICAIIPLFILINMIVQDQMSWCNVIENVGESCSITYSSIPIRIWNVALMFALPIIISLIASIRCVLHIKQTHSQQVLSRRNHHRQLIYRFSIFYTVWIILWGPFVLLTYLDMKTISDQIDFIISIGSTLEVAIDGILVSALDKHFEMAWKKTYESILLKLGLNGKKKVSPIHQLTLVMHDKMDSKNNIMNK</sequence>
<dbReference type="EMBL" id="CAJNOJ010000568">
    <property type="protein sequence ID" value="CAF1486625.1"/>
    <property type="molecule type" value="Genomic_DNA"/>
</dbReference>
<dbReference type="OrthoDB" id="10053416at2759"/>
<keyword evidence="9" id="KW-1185">Reference proteome</keyword>
<evidence type="ECO:0000256" key="1">
    <source>
        <dbReference type="ARBA" id="ARBA00004370"/>
    </source>
</evidence>
<dbReference type="Proteomes" id="UP000663852">
    <property type="component" value="Unassembled WGS sequence"/>
</dbReference>
<evidence type="ECO:0000259" key="6">
    <source>
        <dbReference type="PROSITE" id="PS50262"/>
    </source>
</evidence>
<feature type="transmembrane region" description="Helical" evidence="5">
    <location>
        <begin position="220"/>
        <end position="243"/>
    </location>
</feature>
<evidence type="ECO:0000256" key="2">
    <source>
        <dbReference type="ARBA" id="ARBA00022692"/>
    </source>
</evidence>
<comment type="subcellular location">
    <subcellularLocation>
        <location evidence="1">Membrane</location>
    </subcellularLocation>
</comment>
<organism evidence="7 9">
    <name type="scientific">Adineta ricciae</name>
    <name type="common">Rotifer</name>
    <dbReference type="NCBI Taxonomy" id="249248"/>
    <lineage>
        <taxon>Eukaryota</taxon>
        <taxon>Metazoa</taxon>
        <taxon>Spiralia</taxon>
        <taxon>Gnathifera</taxon>
        <taxon>Rotifera</taxon>
        <taxon>Eurotatoria</taxon>
        <taxon>Bdelloidea</taxon>
        <taxon>Adinetida</taxon>
        <taxon>Adinetidae</taxon>
        <taxon>Adineta</taxon>
    </lineage>
</organism>
<feature type="transmembrane region" description="Helical" evidence="5">
    <location>
        <begin position="93"/>
        <end position="110"/>
    </location>
</feature>
<feature type="transmembrane region" description="Helical" evidence="5">
    <location>
        <begin position="20"/>
        <end position="39"/>
    </location>
</feature>
<feature type="domain" description="G-protein coupled receptors family 1 profile" evidence="6">
    <location>
        <begin position="20"/>
        <end position="272"/>
    </location>
</feature>
<name>A0A815PA04_ADIRI</name>
<feature type="transmembrane region" description="Helical" evidence="5">
    <location>
        <begin position="131"/>
        <end position="149"/>
    </location>
</feature>
<evidence type="ECO:0000313" key="9">
    <source>
        <dbReference type="Proteomes" id="UP000663828"/>
    </source>
</evidence>
<dbReference type="SUPFAM" id="SSF81321">
    <property type="entry name" value="Family A G protein-coupled receptor-like"/>
    <property type="match status" value="1"/>
</dbReference>
<dbReference type="EMBL" id="CAJNOR010003773">
    <property type="protein sequence ID" value="CAF1446328.1"/>
    <property type="molecule type" value="Genomic_DNA"/>
</dbReference>
<dbReference type="PROSITE" id="PS50262">
    <property type="entry name" value="G_PROTEIN_RECEP_F1_2"/>
    <property type="match status" value="1"/>
</dbReference>
<dbReference type="Proteomes" id="UP000663828">
    <property type="component" value="Unassembled WGS sequence"/>
</dbReference>
<proteinExistence type="predicted"/>
<evidence type="ECO:0000256" key="3">
    <source>
        <dbReference type="ARBA" id="ARBA00022989"/>
    </source>
</evidence>
<evidence type="ECO:0000313" key="8">
    <source>
        <dbReference type="EMBL" id="CAF1486625.1"/>
    </source>
</evidence>